<dbReference type="Proteomes" id="UP000829420">
    <property type="component" value="Plasmid pW1-a"/>
</dbReference>
<name>A0ACD3YCE4_9GAMM</name>
<proteinExistence type="predicted"/>
<gene>
    <name evidence="1" type="ORF">MNY70_17635</name>
</gene>
<evidence type="ECO:0000313" key="1">
    <source>
        <dbReference type="EMBL" id="UNH40660.1"/>
    </source>
</evidence>
<dbReference type="EMBL" id="CP093256">
    <property type="protein sequence ID" value="UNH40660.1"/>
    <property type="molecule type" value="Genomic_DNA"/>
</dbReference>
<sequence>MNANLSPCTGTVWIKNQSAKFDIKLLSHRLIGLDREFTATDERTAGQAIVNVNAYLSAVKETCVTNGSDEGNAEYVACAGNLIGQHFYYFSGAETASNYARHRSGSETSTYLMIDATNHLPISASVVFSPGHAFFAWKDSFGEYQYWETTTNDNLGKFADLRDLLYVKSPDRTYYTLLQGATIEDVYQAEIFESAVNKPDIERLYQQNFENMRIADVYFDHKSRNFAVPGSDVKMTEHDARYLRSLLQTDISSVNKRIALARYYLHAGDPKEALSIVGNINPYACLSDCYAISVDAGKAAYVALGPLYRWFDRYNQARGYAPSAGDLQSTVFLSIIFVVMLVGGTFILQYAIRK</sequence>
<keyword evidence="2" id="KW-1185">Reference proteome</keyword>
<protein>
    <submittedName>
        <fullName evidence="1">Uncharacterized protein</fullName>
    </submittedName>
</protein>
<accession>A0ACD3YCE4</accession>
<geneLocation type="plasmid" evidence="1 2">
    <name>pW1-a</name>
</geneLocation>
<reference evidence="1" key="1">
    <citation type="submission" date="2022-03" db="EMBL/GenBank/DDBJ databases">
        <title>ESBL-producing Moellerella wisconsensis and Escherichia marmotae isolated from wild game meat.</title>
        <authorList>
            <person name="Biggel M."/>
        </authorList>
    </citation>
    <scope>NUCLEOTIDE SEQUENCE</scope>
    <source>
        <strain evidence="1">W1</strain>
    </source>
</reference>
<evidence type="ECO:0000313" key="2">
    <source>
        <dbReference type="Proteomes" id="UP000829420"/>
    </source>
</evidence>
<keyword evidence="1" id="KW-0614">Plasmid</keyword>
<organism evidence="1 2">
    <name type="scientific">Moellerella wisconsensis</name>
    <dbReference type="NCBI Taxonomy" id="158849"/>
    <lineage>
        <taxon>Bacteria</taxon>
        <taxon>Pseudomonadati</taxon>
        <taxon>Pseudomonadota</taxon>
        <taxon>Gammaproteobacteria</taxon>
        <taxon>Enterobacterales</taxon>
        <taxon>Morganellaceae</taxon>
        <taxon>Moellerella</taxon>
    </lineage>
</organism>